<keyword evidence="2" id="KW-1185">Reference proteome</keyword>
<sequence>MFDHELIETLESMQGQPIFLAVWQSLYDEIQACYCRGELGVSQWNYAHRLLAKVR</sequence>
<dbReference type="EMBL" id="PP496413">
    <property type="protein sequence ID" value="WYV99106.1"/>
    <property type="molecule type" value="Genomic_DNA"/>
</dbReference>
<reference evidence="1 2" key="1">
    <citation type="submission" date="2024-03" db="EMBL/GenBank/DDBJ databases">
        <title>Isolation and characterization of a phage collection against Pseudomonas putida.</title>
        <authorList>
            <person name="Brauer A."/>
            <person name="Rosendahl S."/>
            <person name="Kangsep A."/>
            <person name="Rikberg R."/>
            <person name="Lewanczyk A.C."/>
            <person name="Horak R."/>
            <person name="Tamman H."/>
        </authorList>
    </citation>
    <scope>NUCLEOTIDE SEQUENCE [LARGE SCALE GENOMIC DNA]</scope>
</reference>
<gene>
    <name evidence="1" type="ORF">Amme3_00110</name>
</gene>
<evidence type="ECO:0000313" key="2">
    <source>
        <dbReference type="Proteomes" id="UP001438490"/>
    </source>
</evidence>
<evidence type="ECO:0000313" key="1">
    <source>
        <dbReference type="EMBL" id="WYV99106.1"/>
    </source>
</evidence>
<accession>A0AAX4MWK0</accession>
<dbReference type="Proteomes" id="UP001438490">
    <property type="component" value="Segment"/>
</dbReference>
<proteinExistence type="predicted"/>
<name>A0AAX4MWK0_9CAUD</name>
<organism evidence="1 2">
    <name type="scientific">Pseudomonas phage vB_PpuM-Amme-3</name>
    <dbReference type="NCBI Taxonomy" id="3132617"/>
    <lineage>
        <taxon>Viruses</taxon>
        <taxon>Duplodnaviria</taxon>
        <taxon>Heunggongvirae</taxon>
        <taxon>Uroviricota</taxon>
        <taxon>Caudoviricetes</taxon>
        <taxon>Vandenendeviridae</taxon>
        <taxon>Gorskivirinae</taxon>
        <taxon>Tartuvirus</taxon>
        <taxon>Tartuvirus amme3</taxon>
    </lineage>
</organism>
<protein>
    <submittedName>
        <fullName evidence="1">Uncharacterized protein</fullName>
    </submittedName>
</protein>